<dbReference type="InterPro" id="IPR053145">
    <property type="entry name" value="AB_hydrolase_Est10"/>
</dbReference>
<reference evidence="4" key="1">
    <citation type="submission" date="2019-06" db="EMBL/GenBank/DDBJ databases">
        <title>Gordonia isolated from sludge of a wastewater treatment plant.</title>
        <authorList>
            <person name="Tamura T."/>
            <person name="Aoyama K."/>
            <person name="Kang Y."/>
            <person name="Saito S."/>
            <person name="Akiyama N."/>
            <person name="Yazawa K."/>
            <person name="Gonoi T."/>
            <person name="Mikami Y."/>
        </authorList>
    </citation>
    <scope>NUCLEOTIDE SEQUENCE [LARGE SCALE GENOMIC DNA]</scope>
    <source>
        <strain evidence="4">NBRC 107696</strain>
    </source>
</reference>
<gene>
    <name evidence="3" type="ORF">nbrc107696_43540</name>
</gene>
<dbReference type="InterPro" id="IPR022742">
    <property type="entry name" value="Hydrolase_4"/>
</dbReference>
<name>A0A7I9VEX0_9ACTN</name>
<feature type="transmembrane region" description="Helical" evidence="1">
    <location>
        <begin position="7"/>
        <end position="28"/>
    </location>
</feature>
<comment type="caution">
    <text evidence="3">The sequence shown here is derived from an EMBL/GenBank/DDBJ whole genome shotgun (WGS) entry which is preliminary data.</text>
</comment>
<dbReference type="PANTHER" id="PTHR43265">
    <property type="entry name" value="ESTERASE ESTD"/>
    <property type="match status" value="1"/>
</dbReference>
<dbReference type="Gene3D" id="3.40.50.1820">
    <property type="entry name" value="alpha/beta hydrolase"/>
    <property type="match status" value="1"/>
</dbReference>
<accession>A0A7I9VEX0</accession>
<protein>
    <recommendedName>
        <fullName evidence="2">Serine aminopeptidase S33 domain-containing protein</fullName>
    </recommendedName>
</protein>
<dbReference type="EMBL" id="BJOV01000005">
    <property type="protein sequence ID" value="GEE03908.1"/>
    <property type="molecule type" value="Genomic_DNA"/>
</dbReference>
<dbReference type="PANTHER" id="PTHR43265:SF1">
    <property type="entry name" value="ESTERASE ESTD"/>
    <property type="match status" value="1"/>
</dbReference>
<evidence type="ECO:0000259" key="2">
    <source>
        <dbReference type="Pfam" id="PF12146"/>
    </source>
</evidence>
<keyword evidence="1" id="KW-0472">Membrane</keyword>
<organism evidence="3 4">
    <name type="scientific">Gordonia spumicola</name>
    <dbReference type="NCBI Taxonomy" id="589161"/>
    <lineage>
        <taxon>Bacteria</taxon>
        <taxon>Bacillati</taxon>
        <taxon>Actinomycetota</taxon>
        <taxon>Actinomycetes</taxon>
        <taxon>Mycobacteriales</taxon>
        <taxon>Gordoniaceae</taxon>
        <taxon>Gordonia</taxon>
    </lineage>
</organism>
<dbReference type="OrthoDB" id="9765647at2"/>
<dbReference type="AlphaFoldDB" id="A0A7I9VEX0"/>
<keyword evidence="4" id="KW-1185">Reference proteome</keyword>
<evidence type="ECO:0000313" key="4">
    <source>
        <dbReference type="Proteomes" id="UP000444960"/>
    </source>
</evidence>
<evidence type="ECO:0000313" key="3">
    <source>
        <dbReference type="EMBL" id="GEE03908.1"/>
    </source>
</evidence>
<dbReference type="RefSeq" id="WP_161897346.1">
    <property type="nucleotide sequence ID" value="NZ_BJOV01000005.1"/>
</dbReference>
<sequence>MSRGKKLTLTAIGTVIALVVGVTVWILVANDFKFHEERVTIPGPRGELHAVLARPADTGGPYGLVVFVHGDGPANANRDDTYKPLWDAFAKAGFASLSWDKPGVDGAPGDWESQSMHDRAAEVDAAIAWAHTRSDIDTTRIGAWGVGQAGWVLPEVAHARPDLRFMILVGPAVNWLRQGEFALRTELRADGATPERIADQMARRTKRIALLRAGADYAAYLKSGVDDEPMSEARWGFESRNFRADSTADLATVSIPTLLVLGGRDRDVDVAETERVYRATMPPGTLTVKDVPDGTHSMTRNDIEYHPDGLQAFGRSIFAPRSIYVPGYLDALRVFAKRQTE</sequence>
<dbReference type="GO" id="GO:0052689">
    <property type="term" value="F:carboxylic ester hydrolase activity"/>
    <property type="evidence" value="ECO:0007669"/>
    <property type="project" value="TreeGrafter"/>
</dbReference>
<proteinExistence type="predicted"/>
<dbReference type="InterPro" id="IPR029058">
    <property type="entry name" value="AB_hydrolase_fold"/>
</dbReference>
<dbReference type="SUPFAM" id="SSF53474">
    <property type="entry name" value="alpha/beta-Hydrolases"/>
    <property type="match status" value="1"/>
</dbReference>
<feature type="domain" description="Serine aminopeptidase S33" evidence="2">
    <location>
        <begin position="61"/>
        <end position="299"/>
    </location>
</feature>
<keyword evidence="1" id="KW-0812">Transmembrane</keyword>
<keyword evidence="1" id="KW-1133">Transmembrane helix</keyword>
<dbReference type="Pfam" id="PF12146">
    <property type="entry name" value="Hydrolase_4"/>
    <property type="match status" value="1"/>
</dbReference>
<evidence type="ECO:0000256" key="1">
    <source>
        <dbReference type="SAM" id="Phobius"/>
    </source>
</evidence>
<dbReference type="Proteomes" id="UP000444960">
    <property type="component" value="Unassembled WGS sequence"/>
</dbReference>